<keyword evidence="1" id="KW-1133">Transmembrane helix</keyword>
<dbReference type="Proteomes" id="UP001221558">
    <property type="component" value="Chromosome"/>
</dbReference>
<evidence type="ECO:0000313" key="3">
    <source>
        <dbReference type="Proteomes" id="UP001221558"/>
    </source>
</evidence>
<feature type="transmembrane region" description="Helical" evidence="1">
    <location>
        <begin position="12"/>
        <end position="33"/>
    </location>
</feature>
<keyword evidence="3" id="KW-1185">Reference proteome</keyword>
<protein>
    <submittedName>
        <fullName evidence="2">Uncharacterized protein</fullName>
    </submittedName>
</protein>
<keyword evidence="1" id="KW-0812">Transmembrane</keyword>
<proteinExistence type="predicted"/>
<dbReference type="RefSeq" id="WP_274269234.1">
    <property type="nucleotide sequence ID" value="NZ_CP117880.1"/>
</dbReference>
<name>A0ABY7WQ26_9SPHI</name>
<evidence type="ECO:0000256" key="1">
    <source>
        <dbReference type="SAM" id="Phobius"/>
    </source>
</evidence>
<dbReference type="EMBL" id="CP117880">
    <property type="protein sequence ID" value="WDF70528.1"/>
    <property type="molecule type" value="Genomic_DNA"/>
</dbReference>
<evidence type="ECO:0000313" key="2">
    <source>
        <dbReference type="EMBL" id="WDF70528.1"/>
    </source>
</evidence>
<sequence>MQVHVMKRKLNILTAVVIISNLLMIVVLCRLYVNLGSHPVAVSTTVNNALPTVKNPVNNPLKDERTPPLGYYHDAAADQQKAVSIVLFQFN</sequence>
<gene>
    <name evidence="2" type="ORF">PQ465_09170</name>
</gene>
<reference evidence="2 3" key="1">
    <citation type="submission" date="2023-02" db="EMBL/GenBank/DDBJ databases">
        <title>Genome sequence of Sphingobacterium sp. KACC 22765.</title>
        <authorList>
            <person name="Kim S."/>
            <person name="Heo J."/>
            <person name="Kwon S.-W."/>
        </authorList>
    </citation>
    <scope>NUCLEOTIDE SEQUENCE [LARGE SCALE GENOMIC DNA]</scope>
    <source>
        <strain evidence="2 3">KACC 22765</strain>
    </source>
</reference>
<organism evidence="2 3">
    <name type="scientific">Sphingobacterium oryzagri</name>
    <dbReference type="NCBI Taxonomy" id="3025669"/>
    <lineage>
        <taxon>Bacteria</taxon>
        <taxon>Pseudomonadati</taxon>
        <taxon>Bacteroidota</taxon>
        <taxon>Sphingobacteriia</taxon>
        <taxon>Sphingobacteriales</taxon>
        <taxon>Sphingobacteriaceae</taxon>
        <taxon>Sphingobacterium</taxon>
    </lineage>
</organism>
<accession>A0ABY7WQ26</accession>
<keyword evidence="1" id="KW-0472">Membrane</keyword>